<evidence type="ECO:0000313" key="1">
    <source>
        <dbReference type="EMBL" id="JAF98145.1"/>
    </source>
</evidence>
<sequence length="221" mass="25444">AKVKDYIENIRQLTGHDGELYAVYMGDANVDISENCSNEVEKTEYLSMLAESGFVSCINGFTRVKDEAKSCLDHIFLRTREKRDFEAHSAIWKSDVTDHFSPLLCIPIKNCRNNSVQINGSELFKVLLDYDRLCSDLSKESWSVVLEAEDVDVCALLFENTLQQYIKNSSTIKKLSHKQTALKVWMTPGLLNSVRKKEKLSLKFRNNPNNQVIKNKYFKYK</sequence>
<protein>
    <submittedName>
        <fullName evidence="1">6,7-dimethyl-8-ribityllumazine synthase</fullName>
    </submittedName>
</protein>
<dbReference type="InterPro" id="IPR036691">
    <property type="entry name" value="Endo/exonu/phosph_ase_sf"/>
</dbReference>
<gene>
    <name evidence="1" type="primary">ribH_0</name>
    <name evidence="1" type="ORF">CM83_4106</name>
</gene>
<dbReference type="EMBL" id="GBHO01045458">
    <property type="protein sequence ID" value="JAF98145.1"/>
    <property type="molecule type" value="Transcribed_RNA"/>
</dbReference>
<name>A0A0A9VSB2_LYGHE</name>
<organism evidence="1">
    <name type="scientific">Lygus hesperus</name>
    <name type="common">Western plant bug</name>
    <dbReference type="NCBI Taxonomy" id="30085"/>
    <lineage>
        <taxon>Eukaryota</taxon>
        <taxon>Metazoa</taxon>
        <taxon>Ecdysozoa</taxon>
        <taxon>Arthropoda</taxon>
        <taxon>Hexapoda</taxon>
        <taxon>Insecta</taxon>
        <taxon>Pterygota</taxon>
        <taxon>Neoptera</taxon>
        <taxon>Paraneoptera</taxon>
        <taxon>Hemiptera</taxon>
        <taxon>Heteroptera</taxon>
        <taxon>Panheteroptera</taxon>
        <taxon>Cimicomorpha</taxon>
        <taxon>Miridae</taxon>
        <taxon>Mirini</taxon>
        <taxon>Lygus</taxon>
    </lineage>
</organism>
<feature type="non-terminal residue" evidence="1">
    <location>
        <position position="1"/>
    </location>
</feature>
<dbReference type="AlphaFoldDB" id="A0A0A9VSB2"/>
<reference evidence="1" key="2">
    <citation type="submission" date="2014-07" db="EMBL/GenBank/DDBJ databases">
        <authorList>
            <person name="Hull J."/>
        </authorList>
    </citation>
    <scope>NUCLEOTIDE SEQUENCE</scope>
</reference>
<dbReference type="SUPFAM" id="SSF56219">
    <property type="entry name" value="DNase I-like"/>
    <property type="match status" value="1"/>
</dbReference>
<feature type="non-terminal residue" evidence="1">
    <location>
        <position position="221"/>
    </location>
</feature>
<proteinExistence type="predicted"/>
<reference evidence="1" key="1">
    <citation type="journal article" date="2014" name="PLoS ONE">
        <title>Transcriptome-Based Identification of ABC Transporters in the Western Tarnished Plant Bug Lygus hesperus.</title>
        <authorList>
            <person name="Hull J.J."/>
            <person name="Chaney K."/>
            <person name="Geib S.M."/>
            <person name="Fabrick J.A."/>
            <person name="Brent C.S."/>
            <person name="Walsh D."/>
            <person name="Lavine L.C."/>
        </authorList>
    </citation>
    <scope>NUCLEOTIDE SEQUENCE</scope>
</reference>
<accession>A0A0A9VSB2</accession>